<dbReference type="InterPro" id="IPR004360">
    <property type="entry name" value="Glyas_Fos-R_dOase_dom"/>
</dbReference>
<dbReference type="RefSeq" id="WP_284338728.1">
    <property type="nucleotide sequence ID" value="NZ_BSNS01000002.1"/>
</dbReference>
<name>A0ABQ5W094_9HYPH</name>
<gene>
    <name evidence="2" type="ORF">GCM10010862_05420</name>
</gene>
<dbReference type="Proteomes" id="UP001156691">
    <property type="component" value="Unassembled WGS sequence"/>
</dbReference>
<dbReference type="EMBL" id="BSNS01000002">
    <property type="protein sequence ID" value="GLQ53284.1"/>
    <property type="molecule type" value="Genomic_DNA"/>
</dbReference>
<sequence length="132" mass="13986">MKPRINIVTVGVDDLARAFGFYRVLFGLPDEQISAGEDHVAFFLEGDLSLVLLERANLAETAGQGEAVRGTAQVVLSHNAENPAEVDAILDEAVRAGGAIHTPGTASEWGYAGYFEDTEGNLWEVLSGPDAG</sequence>
<dbReference type="PANTHER" id="PTHR36503:SF1">
    <property type="entry name" value="BLR2520 PROTEIN"/>
    <property type="match status" value="1"/>
</dbReference>
<keyword evidence="3" id="KW-1185">Reference proteome</keyword>
<evidence type="ECO:0000259" key="1">
    <source>
        <dbReference type="PROSITE" id="PS51819"/>
    </source>
</evidence>
<dbReference type="Pfam" id="PF00903">
    <property type="entry name" value="Glyoxalase"/>
    <property type="match status" value="1"/>
</dbReference>
<reference evidence="3" key="1">
    <citation type="journal article" date="2019" name="Int. J. Syst. Evol. Microbiol.">
        <title>The Global Catalogue of Microorganisms (GCM) 10K type strain sequencing project: providing services to taxonomists for standard genome sequencing and annotation.</title>
        <authorList>
            <consortium name="The Broad Institute Genomics Platform"/>
            <consortium name="The Broad Institute Genome Sequencing Center for Infectious Disease"/>
            <person name="Wu L."/>
            <person name="Ma J."/>
        </authorList>
    </citation>
    <scope>NUCLEOTIDE SEQUENCE [LARGE SCALE GENOMIC DNA]</scope>
    <source>
        <strain evidence="3">NBRC 112416</strain>
    </source>
</reference>
<dbReference type="InterPro" id="IPR037523">
    <property type="entry name" value="VOC_core"/>
</dbReference>
<organism evidence="2 3">
    <name type="scientific">Devosia nitrariae</name>
    <dbReference type="NCBI Taxonomy" id="2071872"/>
    <lineage>
        <taxon>Bacteria</taxon>
        <taxon>Pseudomonadati</taxon>
        <taxon>Pseudomonadota</taxon>
        <taxon>Alphaproteobacteria</taxon>
        <taxon>Hyphomicrobiales</taxon>
        <taxon>Devosiaceae</taxon>
        <taxon>Devosia</taxon>
    </lineage>
</organism>
<dbReference type="Gene3D" id="3.10.180.10">
    <property type="entry name" value="2,3-Dihydroxybiphenyl 1,2-Dioxygenase, domain 1"/>
    <property type="match status" value="1"/>
</dbReference>
<dbReference type="InterPro" id="IPR029068">
    <property type="entry name" value="Glyas_Bleomycin-R_OHBP_Dase"/>
</dbReference>
<proteinExistence type="predicted"/>
<dbReference type="PANTHER" id="PTHR36503">
    <property type="entry name" value="BLR2520 PROTEIN"/>
    <property type="match status" value="1"/>
</dbReference>
<protein>
    <submittedName>
        <fullName evidence="2">Glyoxalase</fullName>
    </submittedName>
</protein>
<comment type="caution">
    <text evidence="2">The sequence shown here is derived from an EMBL/GenBank/DDBJ whole genome shotgun (WGS) entry which is preliminary data.</text>
</comment>
<feature type="domain" description="VOC" evidence="1">
    <location>
        <begin position="4"/>
        <end position="128"/>
    </location>
</feature>
<accession>A0ABQ5W094</accession>
<dbReference type="SUPFAM" id="SSF54593">
    <property type="entry name" value="Glyoxalase/Bleomycin resistance protein/Dihydroxybiphenyl dioxygenase"/>
    <property type="match status" value="1"/>
</dbReference>
<dbReference type="PROSITE" id="PS51819">
    <property type="entry name" value="VOC"/>
    <property type="match status" value="1"/>
</dbReference>
<evidence type="ECO:0000313" key="3">
    <source>
        <dbReference type="Proteomes" id="UP001156691"/>
    </source>
</evidence>
<evidence type="ECO:0000313" key="2">
    <source>
        <dbReference type="EMBL" id="GLQ53284.1"/>
    </source>
</evidence>